<sequence length="426" mass="45016">MPFPTTPRCSSAPPSCGRRSPRSTSRATSTSPSSIAADRGGRLVNAEDVRTFGIEEELLLVDGATGLPLAASWALLEEYTHADQSGPTLEAELQQEMIEVVSSAPRTLARLVSDVVAGRAVADRTARAVGARAAALATSPLPGRPHVHPTARFGAIIDRYGVLARENLTCGMHVHVFVTSPREGVGVLDRIRTWLPVLVALSANSPFVNGQDTGFASYRSQVWQGWPSAGPSPVYGSVGAYRAREDELMATGVLLDRKMLYFDARLSRTYPTVEIRVADVCLFAEDAGVIAALARGLVETAARDWRAGLPPAKMSAPALRLAGLQARLSGLGGDLVHPLTGRPAPAWDVVVALLNHVLPALTEAGDTAAVVDGLLRLLDRGTGADRQRGVLQRTGRLADVVTDAVEVTHSSARSGTAAGPVDRRVD</sequence>
<dbReference type="PANTHER" id="PTHR36510">
    <property type="entry name" value="GLUTAMATE--CYSTEINE LIGASE 2-RELATED"/>
    <property type="match status" value="1"/>
</dbReference>
<dbReference type="GO" id="GO:0042398">
    <property type="term" value="P:modified amino acid biosynthetic process"/>
    <property type="evidence" value="ECO:0007669"/>
    <property type="project" value="InterPro"/>
</dbReference>
<comment type="function">
    <text evidence="5">ATP-dependent carboxylate-amine ligase which exhibits weak glutamate--cysteine ligase activity.</text>
</comment>
<reference evidence="7 8" key="1">
    <citation type="journal article" date="2014" name="Int. J. Syst. Evol. Microbiol.">
        <title>Arthrobacter pityocampae sp. nov., isolated from Thaumetopoea pityocampa (Lep., Thaumetopoeidae).</title>
        <authorList>
            <person name="Ince I.A."/>
            <person name="Demirbag Z."/>
            <person name="Kati H."/>
        </authorList>
    </citation>
    <scope>NUCLEOTIDE SEQUENCE [LARGE SCALE GENOMIC DNA]</scope>
    <source>
        <strain evidence="7 8">Tp2</strain>
    </source>
</reference>
<proteinExistence type="inferred from homology"/>
<dbReference type="InterPro" id="IPR006336">
    <property type="entry name" value="GCS2"/>
</dbReference>
<dbReference type="EC" id="6.3.2.2" evidence="5"/>
<dbReference type="HAMAP" id="MF_01609">
    <property type="entry name" value="Glu_cys_ligase_2"/>
    <property type="match status" value="1"/>
</dbReference>
<feature type="region of interest" description="Disordered" evidence="6">
    <location>
        <begin position="1"/>
        <end position="39"/>
    </location>
</feature>
<dbReference type="Proteomes" id="UP000239297">
    <property type="component" value="Unassembled WGS sequence"/>
</dbReference>
<dbReference type="GO" id="GO:0004357">
    <property type="term" value="F:glutamate-cysteine ligase activity"/>
    <property type="evidence" value="ECO:0007669"/>
    <property type="project" value="UniProtKB-EC"/>
</dbReference>
<evidence type="ECO:0000313" key="7">
    <source>
        <dbReference type="EMBL" id="PPB48305.1"/>
    </source>
</evidence>
<evidence type="ECO:0000256" key="1">
    <source>
        <dbReference type="ARBA" id="ARBA00022598"/>
    </source>
</evidence>
<dbReference type="OrthoDB" id="9769628at2"/>
<keyword evidence="2 5" id="KW-0547">Nucleotide-binding</keyword>
<gene>
    <name evidence="7" type="ORF">C4K88_15245</name>
</gene>
<evidence type="ECO:0000256" key="2">
    <source>
        <dbReference type="ARBA" id="ARBA00022741"/>
    </source>
</evidence>
<organism evidence="7 8">
    <name type="scientific">Arthrobacter pityocampae</name>
    <dbReference type="NCBI Taxonomy" id="547334"/>
    <lineage>
        <taxon>Bacteria</taxon>
        <taxon>Bacillati</taxon>
        <taxon>Actinomycetota</taxon>
        <taxon>Actinomycetes</taxon>
        <taxon>Micrococcales</taxon>
        <taxon>Micrococcaceae</taxon>
        <taxon>Arthrobacter</taxon>
    </lineage>
</organism>
<evidence type="ECO:0000256" key="6">
    <source>
        <dbReference type="SAM" id="MobiDB-lite"/>
    </source>
</evidence>
<keyword evidence="1 5" id="KW-0436">Ligase</keyword>
<name>A0A2S5IUS2_9MICC</name>
<comment type="catalytic activity">
    <reaction evidence="4 5">
        <text>L-cysteine + L-glutamate + ATP = gamma-L-glutamyl-L-cysteine + ADP + phosphate + H(+)</text>
        <dbReference type="Rhea" id="RHEA:13285"/>
        <dbReference type="ChEBI" id="CHEBI:15378"/>
        <dbReference type="ChEBI" id="CHEBI:29985"/>
        <dbReference type="ChEBI" id="CHEBI:30616"/>
        <dbReference type="ChEBI" id="CHEBI:35235"/>
        <dbReference type="ChEBI" id="CHEBI:43474"/>
        <dbReference type="ChEBI" id="CHEBI:58173"/>
        <dbReference type="ChEBI" id="CHEBI:456216"/>
        <dbReference type="EC" id="6.3.2.2"/>
    </reaction>
</comment>
<dbReference type="PANTHER" id="PTHR36510:SF1">
    <property type="entry name" value="GLUTAMATE--CYSTEINE LIGASE 2-RELATED"/>
    <property type="match status" value="1"/>
</dbReference>
<dbReference type="Pfam" id="PF04107">
    <property type="entry name" value="GCS2"/>
    <property type="match status" value="1"/>
</dbReference>
<evidence type="ECO:0000256" key="4">
    <source>
        <dbReference type="ARBA" id="ARBA00048819"/>
    </source>
</evidence>
<accession>A0A2S5IUS2</accession>
<dbReference type="InterPro" id="IPR050141">
    <property type="entry name" value="GCL_type2/YbdK_subfam"/>
</dbReference>
<dbReference type="InterPro" id="IPR014746">
    <property type="entry name" value="Gln_synth/guanido_kin_cat_dom"/>
</dbReference>
<dbReference type="NCBIfam" id="TIGR02050">
    <property type="entry name" value="gshA_cyan_rel"/>
    <property type="match status" value="1"/>
</dbReference>
<keyword evidence="8" id="KW-1185">Reference proteome</keyword>
<comment type="similarity">
    <text evidence="5">Belongs to the glutamate--cysteine ligase type 2 family. YbdK subfamily.</text>
</comment>
<evidence type="ECO:0000313" key="8">
    <source>
        <dbReference type="Proteomes" id="UP000239297"/>
    </source>
</evidence>
<feature type="compositionally biased region" description="Low complexity" evidence="6">
    <location>
        <begin position="22"/>
        <end position="34"/>
    </location>
</feature>
<dbReference type="NCBIfam" id="NF010041">
    <property type="entry name" value="PRK13517.1-1"/>
    <property type="match status" value="1"/>
</dbReference>
<evidence type="ECO:0000256" key="3">
    <source>
        <dbReference type="ARBA" id="ARBA00022840"/>
    </source>
</evidence>
<dbReference type="GO" id="GO:0005524">
    <property type="term" value="F:ATP binding"/>
    <property type="evidence" value="ECO:0007669"/>
    <property type="project" value="UniProtKB-KW"/>
</dbReference>
<protein>
    <recommendedName>
        <fullName evidence="5">Putative glutamate--cysteine ligase 2</fullName>
        <ecNumber evidence="5">6.3.2.2</ecNumber>
    </recommendedName>
    <alternativeName>
        <fullName evidence="5">Gamma-glutamylcysteine synthetase 2</fullName>
        <shortName evidence="5">GCS 2</shortName>
        <shortName evidence="5">Gamma-GCS 2</shortName>
    </alternativeName>
</protein>
<dbReference type="SUPFAM" id="SSF55931">
    <property type="entry name" value="Glutamine synthetase/guanido kinase"/>
    <property type="match status" value="1"/>
</dbReference>
<evidence type="ECO:0000256" key="5">
    <source>
        <dbReference type="HAMAP-Rule" id="MF_01609"/>
    </source>
</evidence>
<keyword evidence="3 5" id="KW-0067">ATP-binding</keyword>
<dbReference type="AlphaFoldDB" id="A0A2S5IUS2"/>
<comment type="caution">
    <text evidence="7">The sequence shown here is derived from an EMBL/GenBank/DDBJ whole genome shotgun (WGS) entry which is preliminary data.</text>
</comment>
<dbReference type="Gene3D" id="3.30.590.20">
    <property type="match status" value="1"/>
</dbReference>
<dbReference type="EMBL" id="PRKW01000006">
    <property type="protein sequence ID" value="PPB48305.1"/>
    <property type="molecule type" value="Genomic_DNA"/>
</dbReference>
<dbReference type="InterPro" id="IPR011793">
    <property type="entry name" value="YbdK"/>
</dbReference>